<protein>
    <submittedName>
        <fullName evidence="2">Uncharacterized protein</fullName>
    </submittedName>
</protein>
<evidence type="ECO:0000256" key="1">
    <source>
        <dbReference type="SAM" id="Phobius"/>
    </source>
</evidence>
<keyword evidence="1" id="KW-0812">Transmembrane</keyword>
<dbReference type="RefSeq" id="WP_380024968.1">
    <property type="nucleotide sequence ID" value="NZ_JBHSHC010000044.1"/>
</dbReference>
<feature type="transmembrane region" description="Helical" evidence="1">
    <location>
        <begin position="12"/>
        <end position="30"/>
    </location>
</feature>
<feature type="transmembrane region" description="Helical" evidence="1">
    <location>
        <begin position="36"/>
        <end position="57"/>
    </location>
</feature>
<sequence>MERFWSFIDTMKLGVWLVLIFLFHMLLYLALRTDTWFLTALMATATYGAAFVLLKAIGKRRRQKI</sequence>
<gene>
    <name evidence="2" type="ORF">ACFO8Q_06845</name>
</gene>
<keyword evidence="1" id="KW-1133">Transmembrane helix</keyword>
<accession>A0ABV9PZW8</accession>
<dbReference type="Proteomes" id="UP001596002">
    <property type="component" value="Unassembled WGS sequence"/>
</dbReference>
<name>A0ABV9PZW8_9BACL</name>
<dbReference type="EMBL" id="JBHSHC010000044">
    <property type="protein sequence ID" value="MFC4767084.1"/>
    <property type="molecule type" value="Genomic_DNA"/>
</dbReference>
<reference evidence="3" key="1">
    <citation type="journal article" date="2019" name="Int. J. Syst. Evol. Microbiol.">
        <title>The Global Catalogue of Microorganisms (GCM) 10K type strain sequencing project: providing services to taxonomists for standard genome sequencing and annotation.</title>
        <authorList>
            <consortium name="The Broad Institute Genomics Platform"/>
            <consortium name="The Broad Institute Genome Sequencing Center for Infectious Disease"/>
            <person name="Wu L."/>
            <person name="Ma J."/>
        </authorList>
    </citation>
    <scope>NUCLEOTIDE SEQUENCE [LARGE SCALE GENOMIC DNA]</scope>
    <source>
        <strain evidence="3">WYCCWR 12678</strain>
    </source>
</reference>
<evidence type="ECO:0000313" key="3">
    <source>
        <dbReference type="Proteomes" id="UP001596002"/>
    </source>
</evidence>
<keyword evidence="1" id="KW-0472">Membrane</keyword>
<organism evidence="2 3">
    <name type="scientific">Effusibacillus consociatus</name>
    <dbReference type="NCBI Taxonomy" id="1117041"/>
    <lineage>
        <taxon>Bacteria</taxon>
        <taxon>Bacillati</taxon>
        <taxon>Bacillota</taxon>
        <taxon>Bacilli</taxon>
        <taxon>Bacillales</taxon>
        <taxon>Alicyclobacillaceae</taxon>
        <taxon>Effusibacillus</taxon>
    </lineage>
</organism>
<keyword evidence="3" id="KW-1185">Reference proteome</keyword>
<proteinExistence type="predicted"/>
<comment type="caution">
    <text evidence="2">The sequence shown here is derived from an EMBL/GenBank/DDBJ whole genome shotgun (WGS) entry which is preliminary data.</text>
</comment>
<evidence type="ECO:0000313" key="2">
    <source>
        <dbReference type="EMBL" id="MFC4767084.1"/>
    </source>
</evidence>